<evidence type="ECO:0000313" key="9">
    <source>
        <dbReference type="EMBL" id="QZP39765.1"/>
    </source>
</evidence>
<dbReference type="PANTHER" id="PTHR43386">
    <property type="entry name" value="OLIGOPEPTIDE TRANSPORT SYSTEM PERMEASE PROTEIN APPC"/>
    <property type="match status" value="1"/>
</dbReference>
<feature type="transmembrane region" description="Helical" evidence="7">
    <location>
        <begin position="106"/>
        <end position="130"/>
    </location>
</feature>
<dbReference type="GO" id="GO:0005886">
    <property type="term" value="C:plasma membrane"/>
    <property type="evidence" value="ECO:0007669"/>
    <property type="project" value="UniProtKB-SubCell"/>
</dbReference>
<comment type="subcellular location">
    <subcellularLocation>
        <location evidence="1 7">Cell membrane</location>
        <topology evidence="1 7">Multi-pass membrane protein</topology>
    </subcellularLocation>
</comment>
<feature type="transmembrane region" description="Helical" evidence="7">
    <location>
        <begin position="150"/>
        <end position="177"/>
    </location>
</feature>
<dbReference type="Gene3D" id="1.10.3720.10">
    <property type="entry name" value="MetI-like"/>
    <property type="match status" value="1"/>
</dbReference>
<keyword evidence="2 7" id="KW-0813">Transport</keyword>
<keyword evidence="5 7" id="KW-1133">Transmembrane helix</keyword>
<dbReference type="InterPro" id="IPR000515">
    <property type="entry name" value="MetI-like"/>
</dbReference>
<reference evidence="9 10" key="1">
    <citation type="journal article" date="2021" name="Int. J. Syst. Evol. Microbiol.">
        <title>Halobaculum halophilum sp. nov. and Halobaculum salinum sp. nov., isolated from salt lake and saline soil.</title>
        <authorList>
            <person name="Cui H.L."/>
            <person name="Shi X.W."/>
            <person name="Yin X.M."/>
            <person name="Yang X.Y."/>
            <person name="Hou J."/>
            <person name="Zhu L."/>
        </authorList>
    </citation>
    <scope>NUCLEOTIDE SEQUENCE [LARGE SCALE GENOMIC DNA]</scope>
    <source>
        <strain evidence="9 10">NBRC 109044</strain>
    </source>
</reference>
<feature type="transmembrane region" description="Helical" evidence="7">
    <location>
        <begin position="211"/>
        <end position="235"/>
    </location>
</feature>
<dbReference type="EMBL" id="CP081960">
    <property type="protein sequence ID" value="QZP39765.1"/>
    <property type="molecule type" value="Genomic_DNA"/>
</dbReference>
<name>A0A8T8WIR6_9EURY</name>
<evidence type="ECO:0000256" key="7">
    <source>
        <dbReference type="RuleBase" id="RU363032"/>
    </source>
</evidence>
<dbReference type="Pfam" id="PF12911">
    <property type="entry name" value="OppC_N"/>
    <property type="match status" value="1"/>
</dbReference>
<dbReference type="KEGG" id="hmp:K6T50_17480"/>
<dbReference type="PROSITE" id="PS50928">
    <property type="entry name" value="ABC_TM1"/>
    <property type="match status" value="1"/>
</dbReference>
<evidence type="ECO:0000313" key="10">
    <source>
        <dbReference type="Proteomes" id="UP000826254"/>
    </source>
</evidence>
<dbReference type="SUPFAM" id="SSF161098">
    <property type="entry name" value="MetI-like"/>
    <property type="match status" value="1"/>
</dbReference>
<dbReference type="InterPro" id="IPR035906">
    <property type="entry name" value="MetI-like_sf"/>
</dbReference>
<sequence>MIEVVLNRLSTGRRLQYAHYIEQIRDGVNVFTENRMATVAMVIVLATLLMAVFAPFIAPYEPTETVYNDQGQPETLQPPTVNNPMGTNHLAQDIYSQWIYGSRVSLLVGFLSAITVISIGTTVGLVSGYYKGLIDLVLMRVVDILYAIPATPLVLVVAMFWGSSVWTVIIAMMLVLWRTSARLIRSETMSLAEQPFVKAARASGASDMRIMFVHIAPILVPIMLIEGTFVAGSAILLEAGISFLGLGATEMMSWGVMLQLTFSSGAISVAWWWVLPPGLSITALVVSFFYISRGIEDVTNPQIE</sequence>
<evidence type="ECO:0000259" key="8">
    <source>
        <dbReference type="PROSITE" id="PS50928"/>
    </source>
</evidence>
<comment type="similarity">
    <text evidence="7">Belongs to the binding-protein-dependent transport system permease family.</text>
</comment>
<keyword evidence="10" id="KW-1185">Reference proteome</keyword>
<dbReference type="Proteomes" id="UP000826254">
    <property type="component" value="Plasmid unnamed2"/>
</dbReference>
<dbReference type="CDD" id="cd06261">
    <property type="entry name" value="TM_PBP2"/>
    <property type="match status" value="1"/>
</dbReference>
<feature type="transmembrane region" description="Helical" evidence="7">
    <location>
        <begin position="36"/>
        <end position="58"/>
    </location>
</feature>
<keyword evidence="3" id="KW-1003">Cell membrane</keyword>
<keyword evidence="9" id="KW-0614">Plasmid</keyword>
<accession>A0A8T8WIR6</accession>
<dbReference type="InterPro" id="IPR025966">
    <property type="entry name" value="OppC_N"/>
</dbReference>
<keyword evidence="6 7" id="KW-0472">Membrane</keyword>
<geneLocation type="plasmid" evidence="9 10">
    <name>unnamed2</name>
</geneLocation>
<gene>
    <name evidence="9" type="ORF">K6T50_17480</name>
</gene>
<dbReference type="GeneID" id="67179972"/>
<dbReference type="AlphaFoldDB" id="A0A8T8WIR6"/>
<dbReference type="GO" id="GO:0055085">
    <property type="term" value="P:transmembrane transport"/>
    <property type="evidence" value="ECO:0007669"/>
    <property type="project" value="InterPro"/>
</dbReference>
<evidence type="ECO:0000256" key="5">
    <source>
        <dbReference type="ARBA" id="ARBA00022989"/>
    </source>
</evidence>
<evidence type="ECO:0000256" key="2">
    <source>
        <dbReference type="ARBA" id="ARBA00022448"/>
    </source>
</evidence>
<organism evidence="9 10">
    <name type="scientific">Halobaculum magnesiiphilum</name>
    <dbReference type="NCBI Taxonomy" id="1017351"/>
    <lineage>
        <taxon>Archaea</taxon>
        <taxon>Methanobacteriati</taxon>
        <taxon>Methanobacteriota</taxon>
        <taxon>Stenosarchaea group</taxon>
        <taxon>Halobacteria</taxon>
        <taxon>Halobacteriales</taxon>
        <taxon>Haloferacaceae</taxon>
        <taxon>Halobaculum</taxon>
    </lineage>
</organism>
<keyword evidence="4 7" id="KW-0812">Transmembrane</keyword>
<evidence type="ECO:0000256" key="1">
    <source>
        <dbReference type="ARBA" id="ARBA00004651"/>
    </source>
</evidence>
<proteinExistence type="inferred from homology"/>
<dbReference type="PANTHER" id="PTHR43386:SF1">
    <property type="entry name" value="D,D-DIPEPTIDE TRANSPORT SYSTEM PERMEASE PROTEIN DDPC-RELATED"/>
    <property type="match status" value="1"/>
</dbReference>
<feature type="transmembrane region" description="Helical" evidence="7">
    <location>
        <begin position="269"/>
        <end position="291"/>
    </location>
</feature>
<dbReference type="RefSeq" id="WP_222609514.1">
    <property type="nucleotide sequence ID" value="NZ_CP081960.1"/>
</dbReference>
<evidence type="ECO:0000256" key="6">
    <source>
        <dbReference type="ARBA" id="ARBA00023136"/>
    </source>
</evidence>
<evidence type="ECO:0000256" key="4">
    <source>
        <dbReference type="ARBA" id="ARBA00022692"/>
    </source>
</evidence>
<evidence type="ECO:0000256" key="3">
    <source>
        <dbReference type="ARBA" id="ARBA00022475"/>
    </source>
</evidence>
<dbReference type="InterPro" id="IPR050366">
    <property type="entry name" value="BP-dependent_transpt_permease"/>
</dbReference>
<dbReference type="Pfam" id="PF00528">
    <property type="entry name" value="BPD_transp_1"/>
    <property type="match status" value="1"/>
</dbReference>
<feature type="domain" description="ABC transmembrane type-1" evidence="8">
    <location>
        <begin position="102"/>
        <end position="292"/>
    </location>
</feature>
<protein>
    <submittedName>
        <fullName evidence="9">ABC transporter permease</fullName>
    </submittedName>
</protein>